<reference evidence="3 4" key="1">
    <citation type="submission" date="2019-09" db="EMBL/GenBank/DDBJ databases">
        <title>YIM 48816 draft genome.</title>
        <authorList>
            <person name="Jiang L."/>
        </authorList>
    </citation>
    <scope>NUCLEOTIDE SEQUENCE [LARGE SCALE GENOMIC DNA]</scope>
    <source>
        <strain evidence="3 4">YIM 48816</strain>
    </source>
</reference>
<dbReference type="GO" id="GO:0005576">
    <property type="term" value="C:extracellular region"/>
    <property type="evidence" value="ECO:0007669"/>
    <property type="project" value="InterPro"/>
</dbReference>
<dbReference type="InterPro" id="IPR010126">
    <property type="entry name" value="Esterase_phb"/>
</dbReference>
<keyword evidence="1" id="KW-0732">Signal</keyword>
<keyword evidence="2" id="KW-0378">Hydrolase</keyword>
<dbReference type="InterPro" id="IPR050955">
    <property type="entry name" value="Plant_Biomass_Hydrol_Est"/>
</dbReference>
<comment type="caution">
    <text evidence="3">The sequence shown here is derived from an EMBL/GenBank/DDBJ whole genome shotgun (WGS) entry which is preliminary data.</text>
</comment>
<sequence>MTGHLARAPSPPPERSIGWSNALSRRFGNMAGRRAYDLIVPSGHDRAALPLVVMLHGCSQTARDFAIGTRMDQLAEELGFLVAYPDQPRSANLGKSWNWFRYGDQGRDMGEPSILAGITRQVMDEFHVDPARVFVAGLSAGGAAAAVMAQAYPDLYAAVGIHSGLASGSAGSMSAAFSTMRRGALLTPIRARHPVPTIVFHGDRDDTVSSVNGDQAIAQARPDGEMITDTIEGRSQGGMAYTRTLMTEPGGSWASEQWLLHGGGHAWAGGHPAGSHTDPSGPDASREMLRFFMAHPKGDGSTGL</sequence>
<dbReference type="EMBL" id="VZZK01000004">
    <property type="protein sequence ID" value="KAB1080588.1"/>
    <property type="molecule type" value="Genomic_DNA"/>
</dbReference>
<dbReference type="SUPFAM" id="SSF53474">
    <property type="entry name" value="alpha/beta-Hydrolases"/>
    <property type="match status" value="2"/>
</dbReference>
<dbReference type="AlphaFoldDB" id="A0A6L3T1Q3"/>
<accession>A0A6L3T1Q3</accession>
<evidence type="ECO:0000313" key="4">
    <source>
        <dbReference type="Proteomes" id="UP000474159"/>
    </source>
</evidence>
<protein>
    <submittedName>
        <fullName evidence="3">PHB depolymerase family esterase</fullName>
    </submittedName>
</protein>
<dbReference type="Pfam" id="PF10503">
    <property type="entry name" value="Esterase_PHB"/>
    <property type="match status" value="1"/>
</dbReference>
<dbReference type="NCBIfam" id="TIGR01840">
    <property type="entry name" value="esterase_phb"/>
    <property type="match status" value="1"/>
</dbReference>
<organism evidence="3 4">
    <name type="scientific">Methylobacterium soli</name>
    <dbReference type="NCBI Taxonomy" id="553447"/>
    <lineage>
        <taxon>Bacteria</taxon>
        <taxon>Pseudomonadati</taxon>
        <taxon>Pseudomonadota</taxon>
        <taxon>Alphaproteobacteria</taxon>
        <taxon>Hyphomicrobiales</taxon>
        <taxon>Methylobacteriaceae</taxon>
        <taxon>Methylobacterium</taxon>
    </lineage>
</organism>
<dbReference type="OrthoDB" id="9767239at2"/>
<dbReference type="Proteomes" id="UP000474159">
    <property type="component" value="Unassembled WGS sequence"/>
</dbReference>
<evidence type="ECO:0000256" key="2">
    <source>
        <dbReference type="ARBA" id="ARBA00022801"/>
    </source>
</evidence>
<dbReference type="Gene3D" id="3.40.50.1820">
    <property type="entry name" value="alpha/beta hydrolase"/>
    <property type="match status" value="1"/>
</dbReference>
<keyword evidence="4" id="KW-1185">Reference proteome</keyword>
<gene>
    <name evidence="3" type="ORF">F6X53_05200</name>
</gene>
<name>A0A6L3T1Q3_9HYPH</name>
<dbReference type="InterPro" id="IPR029058">
    <property type="entry name" value="AB_hydrolase_fold"/>
</dbReference>
<proteinExistence type="predicted"/>
<evidence type="ECO:0000313" key="3">
    <source>
        <dbReference type="EMBL" id="KAB1080588.1"/>
    </source>
</evidence>
<dbReference type="PANTHER" id="PTHR43037:SF1">
    <property type="entry name" value="BLL1128 PROTEIN"/>
    <property type="match status" value="1"/>
</dbReference>
<dbReference type="PANTHER" id="PTHR43037">
    <property type="entry name" value="UNNAMED PRODUCT-RELATED"/>
    <property type="match status" value="1"/>
</dbReference>
<dbReference type="GO" id="GO:0016787">
    <property type="term" value="F:hydrolase activity"/>
    <property type="evidence" value="ECO:0007669"/>
    <property type="project" value="UniProtKB-KW"/>
</dbReference>
<evidence type="ECO:0000256" key="1">
    <source>
        <dbReference type="ARBA" id="ARBA00022729"/>
    </source>
</evidence>
<dbReference type="RefSeq" id="WP_150997895.1">
    <property type="nucleotide sequence ID" value="NZ_BPQY01000417.1"/>
</dbReference>